<proteinExistence type="predicted"/>
<evidence type="ECO:0000313" key="4">
    <source>
        <dbReference type="EMBL" id="CAE2237974.1"/>
    </source>
</evidence>
<organism evidence="4">
    <name type="scientific">Vannella robusta</name>
    <dbReference type="NCBI Taxonomy" id="1487602"/>
    <lineage>
        <taxon>Eukaryota</taxon>
        <taxon>Amoebozoa</taxon>
        <taxon>Discosea</taxon>
        <taxon>Flabellinia</taxon>
        <taxon>Vannellidae</taxon>
        <taxon>Vannella</taxon>
    </lineage>
</organism>
<feature type="domain" description="EF-hand" evidence="3">
    <location>
        <begin position="92"/>
        <end position="127"/>
    </location>
</feature>
<keyword evidence="2" id="KW-0106">Calcium</keyword>
<name>A0A7S4IS33_9EUKA</name>
<dbReference type="InterPro" id="IPR050145">
    <property type="entry name" value="Centrin_CML-like"/>
</dbReference>
<dbReference type="PROSITE" id="PS50222">
    <property type="entry name" value="EF_HAND_2"/>
    <property type="match status" value="4"/>
</dbReference>
<dbReference type="PANTHER" id="PTHR23050">
    <property type="entry name" value="CALCIUM BINDING PROTEIN"/>
    <property type="match status" value="1"/>
</dbReference>
<evidence type="ECO:0000256" key="1">
    <source>
        <dbReference type="ARBA" id="ARBA00022737"/>
    </source>
</evidence>
<dbReference type="GO" id="GO:0043226">
    <property type="term" value="C:organelle"/>
    <property type="evidence" value="ECO:0007669"/>
    <property type="project" value="UniProtKB-ARBA"/>
</dbReference>
<dbReference type="SUPFAM" id="SSF47473">
    <property type="entry name" value="EF-hand"/>
    <property type="match status" value="1"/>
</dbReference>
<evidence type="ECO:0000259" key="3">
    <source>
        <dbReference type="PROSITE" id="PS50222"/>
    </source>
</evidence>
<protein>
    <recommendedName>
        <fullName evidence="3">EF-hand domain-containing protein</fullName>
    </recommendedName>
</protein>
<feature type="domain" description="EF-hand" evidence="3">
    <location>
        <begin position="23"/>
        <end position="58"/>
    </location>
</feature>
<dbReference type="FunFam" id="1.10.238.10:FF:000178">
    <property type="entry name" value="Calmodulin-2 A"/>
    <property type="match status" value="2"/>
</dbReference>
<dbReference type="InterPro" id="IPR011992">
    <property type="entry name" value="EF-hand-dom_pair"/>
</dbReference>
<dbReference type="InterPro" id="IPR018247">
    <property type="entry name" value="EF_Hand_1_Ca_BS"/>
</dbReference>
<dbReference type="InterPro" id="IPR002048">
    <property type="entry name" value="EF_hand_dom"/>
</dbReference>
<dbReference type="EMBL" id="HBKP01023372">
    <property type="protein sequence ID" value="CAE2237974.1"/>
    <property type="molecule type" value="Transcribed_RNA"/>
</dbReference>
<dbReference type="Gene3D" id="1.10.238.10">
    <property type="entry name" value="EF-hand"/>
    <property type="match status" value="2"/>
</dbReference>
<evidence type="ECO:0000256" key="2">
    <source>
        <dbReference type="ARBA" id="ARBA00022837"/>
    </source>
</evidence>
<dbReference type="AlphaFoldDB" id="A0A7S4IS33"/>
<reference evidence="4" key="1">
    <citation type="submission" date="2021-01" db="EMBL/GenBank/DDBJ databases">
        <authorList>
            <person name="Corre E."/>
            <person name="Pelletier E."/>
            <person name="Niang G."/>
            <person name="Scheremetjew M."/>
            <person name="Finn R."/>
            <person name="Kale V."/>
            <person name="Holt S."/>
            <person name="Cochrane G."/>
            <person name="Meng A."/>
            <person name="Brown T."/>
            <person name="Cohen L."/>
        </authorList>
    </citation>
    <scope>NUCLEOTIDE SEQUENCE</scope>
    <source>
        <strain evidence="4">DIVA3 518/3/11/1/6</strain>
    </source>
</reference>
<keyword evidence="1" id="KW-0677">Repeat</keyword>
<accession>A0A7S4IS33</accession>
<dbReference type="SMART" id="SM00054">
    <property type="entry name" value="EFh"/>
    <property type="match status" value="4"/>
</dbReference>
<dbReference type="PROSITE" id="PS00018">
    <property type="entry name" value="EF_HAND_1"/>
    <property type="match status" value="3"/>
</dbReference>
<feature type="domain" description="EF-hand" evidence="3">
    <location>
        <begin position="59"/>
        <end position="88"/>
    </location>
</feature>
<feature type="domain" description="EF-hand" evidence="3">
    <location>
        <begin position="129"/>
        <end position="161"/>
    </location>
</feature>
<gene>
    <name evidence="4" type="ORF">VSP0166_LOCUS16297</name>
</gene>
<sequence length="161" mass="18602">MFHFFFIMSNVEQICEKYSITKDKYDEFMAVFNKFDADNSGAIDGGEIAQVMTQLNIDPKENNIEDMVKEADKNGDGEVDFEEFLQLLLVIEREEDLRAAFNKFDLDGNGSIDRKELSQVFQKMSGRQPTEEELDQMFDEADENKDGEISFDEFKLMMVGV</sequence>
<dbReference type="GO" id="GO:0005509">
    <property type="term" value="F:calcium ion binding"/>
    <property type="evidence" value="ECO:0007669"/>
    <property type="project" value="InterPro"/>
</dbReference>
<dbReference type="Pfam" id="PF13499">
    <property type="entry name" value="EF-hand_7"/>
    <property type="match status" value="2"/>
</dbReference>